<comment type="caution">
    <text evidence="10">Lacks conserved residue(s) required for the propagation of feature annotation.</text>
</comment>
<comment type="function">
    <text evidence="1 10">Involved in cell fusion during mating by stabilizing the plasma membrane fusion event.</text>
</comment>
<organism evidence="11 12">
    <name type="scientific">Mortierella isabellina</name>
    <name type="common">Filamentous fungus</name>
    <name type="synonym">Umbelopsis isabellina</name>
    <dbReference type="NCBI Taxonomy" id="91625"/>
    <lineage>
        <taxon>Eukaryota</taxon>
        <taxon>Fungi</taxon>
        <taxon>Fungi incertae sedis</taxon>
        <taxon>Mucoromycota</taxon>
        <taxon>Mucoromycotina</taxon>
        <taxon>Umbelopsidomycetes</taxon>
        <taxon>Umbelopsidales</taxon>
        <taxon>Umbelopsidaceae</taxon>
        <taxon>Umbelopsis</taxon>
    </lineage>
</organism>
<evidence type="ECO:0000256" key="7">
    <source>
        <dbReference type="ARBA" id="ARBA00022989"/>
    </source>
</evidence>
<dbReference type="GO" id="GO:0012505">
    <property type="term" value="C:endomembrane system"/>
    <property type="evidence" value="ECO:0007669"/>
    <property type="project" value="UniProtKB-SubCell"/>
</dbReference>
<proteinExistence type="inferred from homology"/>
<dbReference type="PANTHER" id="PTHR31030">
    <property type="entry name" value="PLASMA MEMBRANE FUSION PROTEIN PRM1"/>
    <property type="match status" value="1"/>
</dbReference>
<feature type="transmembrane region" description="Helical" evidence="10">
    <location>
        <begin position="359"/>
        <end position="381"/>
    </location>
</feature>
<keyword evidence="6 10" id="KW-0184">Conjugation</keyword>
<protein>
    <recommendedName>
        <fullName evidence="10">Plasma membrane fusion protein PRM1</fullName>
    </recommendedName>
</protein>
<keyword evidence="8 10" id="KW-0472">Membrane</keyword>
<evidence type="ECO:0000313" key="12">
    <source>
        <dbReference type="Proteomes" id="UP000654370"/>
    </source>
</evidence>
<name>A0A8H7PRP8_MORIS</name>
<accession>A0A8H7PRP8</accession>
<evidence type="ECO:0000256" key="4">
    <source>
        <dbReference type="ARBA" id="ARBA00010780"/>
    </source>
</evidence>
<evidence type="ECO:0000313" key="11">
    <source>
        <dbReference type="EMBL" id="KAG2179249.1"/>
    </source>
</evidence>
<keyword evidence="5 10" id="KW-0812">Transmembrane</keyword>
<dbReference type="InterPro" id="IPR026777">
    <property type="entry name" value="PRM1"/>
</dbReference>
<evidence type="ECO:0000256" key="8">
    <source>
        <dbReference type="ARBA" id="ARBA00023136"/>
    </source>
</evidence>
<comment type="caution">
    <text evidence="11">The sequence shown here is derived from an EMBL/GenBank/DDBJ whole genome shotgun (WGS) entry which is preliminary data.</text>
</comment>
<keyword evidence="12" id="KW-1185">Reference proteome</keyword>
<dbReference type="EMBL" id="JAEPQZ010000007">
    <property type="protein sequence ID" value="KAG2179249.1"/>
    <property type="molecule type" value="Genomic_DNA"/>
</dbReference>
<dbReference type="GO" id="GO:0043332">
    <property type="term" value="C:mating projection tip"/>
    <property type="evidence" value="ECO:0007669"/>
    <property type="project" value="UniProtKB-UniRule"/>
</dbReference>
<evidence type="ECO:0000256" key="2">
    <source>
        <dbReference type="ARBA" id="ARBA00004127"/>
    </source>
</evidence>
<evidence type="ECO:0000256" key="3">
    <source>
        <dbReference type="ARBA" id="ARBA00004196"/>
    </source>
</evidence>
<comment type="subcellular location">
    <subcellularLocation>
        <location evidence="3">Cell envelope</location>
    </subcellularLocation>
    <subcellularLocation>
        <location evidence="10">Cell membrane</location>
        <topology evidence="10">Multi-pass membrane protein</topology>
    </subcellularLocation>
    <subcellularLocation>
        <location evidence="2">Endomembrane system</location>
        <topology evidence="2">Multi-pass membrane protein</topology>
    </subcellularLocation>
</comment>
<dbReference type="OrthoDB" id="10248838at2759"/>
<dbReference type="PANTHER" id="PTHR31030:SF1">
    <property type="entry name" value="PLASMA MEMBRANE FUSION PROTEIN PRM1"/>
    <property type="match status" value="1"/>
</dbReference>
<reference evidence="11" key="1">
    <citation type="submission" date="2020-12" db="EMBL/GenBank/DDBJ databases">
        <title>Metabolic potential, ecology and presence of endohyphal bacteria is reflected in genomic diversity of Mucoromycotina.</title>
        <authorList>
            <person name="Muszewska A."/>
            <person name="Okrasinska A."/>
            <person name="Steczkiewicz K."/>
            <person name="Drgas O."/>
            <person name="Orlowska M."/>
            <person name="Perlinska-Lenart U."/>
            <person name="Aleksandrzak-Piekarczyk T."/>
            <person name="Szatraj K."/>
            <person name="Zielenkiewicz U."/>
            <person name="Pilsyk S."/>
            <person name="Malc E."/>
            <person name="Mieczkowski P."/>
            <person name="Kruszewska J.S."/>
            <person name="Biernat P."/>
            <person name="Pawlowska J."/>
        </authorList>
    </citation>
    <scope>NUCLEOTIDE SEQUENCE</scope>
    <source>
        <strain evidence="11">WA0000067209</strain>
    </source>
</reference>
<evidence type="ECO:0000256" key="6">
    <source>
        <dbReference type="ARBA" id="ARBA00022971"/>
    </source>
</evidence>
<evidence type="ECO:0000256" key="1">
    <source>
        <dbReference type="ARBA" id="ARBA00002512"/>
    </source>
</evidence>
<dbReference type="GO" id="GO:0032220">
    <property type="term" value="P:plasma membrane fusion involved in cytogamy"/>
    <property type="evidence" value="ECO:0007669"/>
    <property type="project" value="TreeGrafter"/>
</dbReference>
<evidence type="ECO:0000256" key="5">
    <source>
        <dbReference type="ARBA" id="ARBA00022692"/>
    </source>
</evidence>
<keyword evidence="9" id="KW-0325">Glycoprotein</keyword>
<sequence>MLLSAPVGLYAEYSLAWCNTPVILLLSLLFTLHVFRITVQNATADALKDINSLCGNLDSAVFSLANAPHALVQMLDNETDHSVKFVLNDTRHALLTAIDGVDGLLVFFIDTYKSTYVCLLSLAVNGAMDAITSMSSYFESAVQTLLNGAASGVNGITHAIEGSLYGNDTSQTSSSMAWPNITSNWTTALSGLDTKIQNFTLQTSVDTLVSAPFQDLKIAINQSLYASMMSTNFTSAIHDSETIQWVPCNATVLTQIIDDVETRLLSVTFTVSYVLIAMIIIVILCNLAYRRSLNQWRVAIAQSYIETSNRLNHAHAMMALRAGHKPIVWRIMSLLGVSPLHPRRASSSSWLIDYITHPVALLALGYGLCGLILTSLVIRVIEAVRDDVTEQFITDTDDMIATATSNLTTILMTTADQVVNNTNAAIFDLENTVNHNALGWVNTTTGILNNTLNQITSDIDLAISTIFGGSILETAAQDLLNCLILNKIESIENGLNWLANGFVTSAGLLPETTLNNLIMPVAGDGSSNNSTLDRVFDRCVSGLQARLPQYYLLISIWLLVLLMGFCIWLSQQNVMSKRKSAIPWTPNRPSVWLHRRKVRPTSGAYARPTAPRPAVTKAVIYRDGHKAESHSILFSDNSAIRLNVI</sequence>
<gene>
    <name evidence="11" type="ORF">INT43_002099</name>
</gene>
<keyword evidence="7 10" id="KW-1133">Transmembrane helix</keyword>
<comment type="similarity">
    <text evidence="4 10">Belongs to the PRM1 family.</text>
</comment>
<dbReference type="GO" id="GO:0005886">
    <property type="term" value="C:plasma membrane"/>
    <property type="evidence" value="ECO:0007669"/>
    <property type="project" value="UniProtKB-SubCell"/>
</dbReference>
<feature type="transmembrane region" description="Helical" evidence="10">
    <location>
        <begin position="264"/>
        <end position="289"/>
    </location>
</feature>
<dbReference type="AlphaFoldDB" id="A0A8H7PRP8"/>
<keyword evidence="10" id="KW-1003">Cell membrane</keyword>
<evidence type="ECO:0000256" key="9">
    <source>
        <dbReference type="ARBA" id="ARBA00023180"/>
    </source>
</evidence>
<evidence type="ECO:0000256" key="10">
    <source>
        <dbReference type="RuleBase" id="RU366035"/>
    </source>
</evidence>
<feature type="transmembrane region" description="Helical" evidence="10">
    <location>
        <begin position="550"/>
        <end position="569"/>
    </location>
</feature>
<dbReference type="Proteomes" id="UP000654370">
    <property type="component" value="Unassembled WGS sequence"/>
</dbReference>